<dbReference type="PANTHER" id="PTHR43861:SF1">
    <property type="entry name" value="TRANS-ACONITATE 2-METHYLTRANSFERASE"/>
    <property type="match status" value="1"/>
</dbReference>
<gene>
    <name evidence="2" type="primary">COQ5</name>
    <name evidence="2" type="ORF">CNIFIPMI_00020</name>
</gene>
<accession>A0A7G9Z8E4</accession>
<dbReference type="InterPro" id="IPR013216">
    <property type="entry name" value="Methyltransf_11"/>
</dbReference>
<organism evidence="2">
    <name type="scientific">Candidatus Methanophaga sp. ANME-1 ERB7</name>
    <dbReference type="NCBI Taxonomy" id="2759913"/>
    <lineage>
        <taxon>Archaea</taxon>
        <taxon>Methanobacteriati</taxon>
        <taxon>Methanobacteriota</taxon>
        <taxon>Stenosarchaea group</taxon>
        <taxon>Methanomicrobia</taxon>
        <taxon>Candidatus Methanophagales</taxon>
        <taxon>Candidatus Methanophagaceae</taxon>
        <taxon>Candidatus Methanophaga</taxon>
    </lineage>
</organism>
<evidence type="ECO:0000313" key="2">
    <source>
        <dbReference type="EMBL" id="QNO56528.1"/>
    </source>
</evidence>
<dbReference type="EMBL" id="MT631658">
    <property type="protein sequence ID" value="QNO56528.1"/>
    <property type="molecule type" value="Genomic_DNA"/>
</dbReference>
<evidence type="ECO:0000259" key="1">
    <source>
        <dbReference type="Pfam" id="PF08241"/>
    </source>
</evidence>
<name>A0A7G9Z8E4_9EURY</name>
<reference evidence="2" key="1">
    <citation type="submission" date="2020-06" db="EMBL/GenBank/DDBJ databases">
        <title>Unique genomic features of the anaerobic methanotrophic archaea.</title>
        <authorList>
            <person name="Chadwick G.L."/>
            <person name="Skennerton C.T."/>
            <person name="Laso-Perez R."/>
            <person name="Leu A.O."/>
            <person name="Speth D.R."/>
            <person name="Yu H."/>
            <person name="Morgan-Lang C."/>
            <person name="Hatzenpichler R."/>
            <person name="Goudeau D."/>
            <person name="Malmstrom R."/>
            <person name="Brazelton W.J."/>
            <person name="Woyke T."/>
            <person name="Hallam S.J."/>
            <person name="Tyson G.W."/>
            <person name="Wegener G."/>
            <person name="Boetius A."/>
            <person name="Orphan V."/>
        </authorList>
    </citation>
    <scope>NUCLEOTIDE SEQUENCE</scope>
</reference>
<dbReference type="InterPro" id="IPR029063">
    <property type="entry name" value="SAM-dependent_MTases_sf"/>
</dbReference>
<dbReference type="SUPFAM" id="SSF53335">
    <property type="entry name" value="S-adenosyl-L-methionine-dependent methyltransferases"/>
    <property type="match status" value="1"/>
</dbReference>
<dbReference type="Pfam" id="PF08241">
    <property type="entry name" value="Methyltransf_11"/>
    <property type="match status" value="1"/>
</dbReference>
<dbReference type="GO" id="GO:0043770">
    <property type="term" value="F:demethylmenaquinone methyltransferase activity"/>
    <property type="evidence" value="ECO:0007669"/>
    <property type="project" value="UniProtKB-EC"/>
</dbReference>
<keyword evidence="2" id="KW-0489">Methyltransferase</keyword>
<dbReference type="EC" id="2.1.1.163" evidence="2"/>
<dbReference type="GO" id="GO:0032259">
    <property type="term" value="P:methylation"/>
    <property type="evidence" value="ECO:0007669"/>
    <property type="project" value="UniProtKB-KW"/>
</dbReference>
<dbReference type="GO" id="GO:0008757">
    <property type="term" value="F:S-adenosylmethionine-dependent methyltransferase activity"/>
    <property type="evidence" value="ECO:0007669"/>
    <property type="project" value="InterPro"/>
</dbReference>
<dbReference type="Gene3D" id="3.40.50.150">
    <property type="entry name" value="Vaccinia Virus protein VP39"/>
    <property type="match status" value="1"/>
</dbReference>
<keyword evidence="2" id="KW-0808">Transferase</keyword>
<proteinExistence type="predicted"/>
<sequence length="210" mass="23587">MNDWNSIYEERGILQKEVSETVIEAVNLFKHELLRRVLDLGCGTGRHTAYLLEEGFQIYGCDSSEAALEIAMAALPAVNFETCNMTALPYEAGFFDAVICNHVIQHGTIAEIKVAISEIGRILRKGGILFLVAISTNHPKYLTGTEIEPNTRINTDSVDGNLPHHFFTEKELRALFSKQFKIVKSVHFEAPSELDANKETAAWKMYARRL</sequence>
<dbReference type="CDD" id="cd02440">
    <property type="entry name" value="AdoMet_MTases"/>
    <property type="match status" value="1"/>
</dbReference>
<protein>
    <submittedName>
        <fullName evidence="2">2-methoxy-6-polyprenyl-1,4-benzoquinol methylase, mitochondrial</fullName>
        <ecNumber evidence="2">2.1.1.163</ecNumber>
    </submittedName>
</protein>
<feature type="domain" description="Methyltransferase type 11" evidence="1">
    <location>
        <begin position="38"/>
        <end position="131"/>
    </location>
</feature>
<dbReference type="PANTHER" id="PTHR43861">
    <property type="entry name" value="TRANS-ACONITATE 2-METHYLTRANSFERASE-RELATED"/>
    <property type="match status" value="1"/>
</dbReference>
<dbReference type="AlphaFoldDB" id="A0A7G9Z8E4"/>